<dbReference type="PANTHER" id="PTHR43153:SF1">
    <property type="entry name" value="ELECTRON TRANSFER FLAVOPROTEIN SUBUNIT ALPHA, MITOCHONDRIAL"/>
    <property type="match status" value="1"/>
</dbReference>
<dbReference type="InterPro" id="IPR001308">
    <property type="entry name" value="ETF_a/FixB"/>
</dbReference>
<dbReference type="STRING" id="1873524.HSR6_0212"/>
<dbReference type="KEGG" id="halh:HTSR_0225"/>
<accession>A0A1D8S241</accession>
<keyword evidence="5" id="KW-1185">Reference proteome</keyword>
<proteinExistence type="predicted"/>
<feature type="domain" description="Electron transfer flavoprotein alpha subunit C-terminal" evidence="1">
    <location>
        <begin position="200"/>
        <end position="278"/>
    </location>
</feature>
<dbReference type="InterPro" id="IPR014729">
    <property type="entry name" value="Rossmann-like_a/b/a_fold"/>
</dbReference>
<reference evidence="5" key="2">
    <citation type="submission" date="2016-08" db="EMBL/GenBank/DDBJ databases">
        <title>Discovery of first anaerobic lithoheterotrophic haloarchae widely represented in hypersaline habitats.</title>
        <authorList>
            <person name="Sorokin D.Y."/>
            <person name="Kublanov I.V."/>
            <person name="Roman P."/>
            <person name="Sinninghe Damste J.S."/>
            <person name="Golyshin P.N."/>
            <person name="Rojo D."/>
            <person name="Ciordia S."/>
            <person name="Mena Md.C."/>
            <person name="Ferrer M."/>
            <person name="Smedile F."/>
            <person name="Messina E."/>
            <person name="La Cono V."/>
            <person name="Yakimov M.M."/>
        </authorList>
    </citation>
    <scope>NUCLEOTIDE SEQUENCE [LARGE SCALE GENOMIC DNA]</scope>
    <source>
        <strain evidence="5">HSR6</strain>
    </source>
</reference>
<dbReference type="Proteomes" id="UP000186165">
    <property type="component" value="Chromosome"/>
</dbReference>
<dbReference type="RefSeq" id="WP_070364196.1">
    <property type="nucleotide sequence ID" value="NZ_CP016070.1"/>
</dbReference>
<dbReference type="GO" id="GO:0009055">
    <property type="term" value="F:electron transfer activity"/>
    <property type="evidence" value="ECO:0007669"/>
    <property type="project" value="InterPro"/>
</dbReference>
<dbReference type="AlphaFoldDB" id="A0A1D8S241"/>
<dbReference type="GeneID" id="30416735"/>
<dbReference type="Proteomes" id="UP000185608">
    <property type="component" value="Chromosome"/>
</dbReference>
<gene>
    <name evidence="3" type="ORF">HSR6_0212</name>
    <name evidence="2" type="ORF">HTSR_0225</name>
</gene>
<reference evidence="3" key="3">
    <citation type="journal article" date="2017" name="ISME J.">
        <title>Discovery of anaerobic lithoheterotrophic haloarchaea, ubiquitous in hypersaline habitats.</title>
        <authorList>
            <person name="Sorokin D.Y."/>
            <person name="Messina E."/>
            <person name="Smedile F."/>
            <person name="Roman P."/>
            <person name="Damste J.S.S."/>
            <person name="Ciordia S."/>
            <person name="Mena M.C."/>
            <person name="Ferrer M."/>
            <person name="Golyshin P.N."/>
            <person name="Kublanov I.V."/>
            <person name="Samarov N.I."/>
            <person name="Toshchakov S.V."/>
            <person name="La Cono V."/>
            <person name="Yakimov M.M."/>
        </authorList>
    </citation>
    <scope>NUCLEOTIDE SEQUENCE</scope>
    <source>
        <strain evidence="3">HSR6</strain>
    </source>
</reference>
<dbReference type="Gene3D" id="3.40.50.1220">
    <property type="entry name" value="TPP-binding domain"/>
    <property type="match status" value="1"/>
</dbReference>
<evidence type="ECO:0000313" key="2">
    <source>
        <dbReference type="EMBL" id="AOW79427.1"/>
    </source>
</evidence>
<reference evidence="2 4" key="1">
    <citation type="submission" date="2016-06" db="EMBL/GenBank/DDBJ databases">
        <title>Discovery of anaerobic lithoheterotrophic haloarchaeon capable of sulfur respiration by hydrogen and formate.</title>
        <authorList>
            <person name="Sorokin D.Y."/>
            <person name="Kublanov I.V."/>
            <person name="Roman P."/>
            <person name="Sinninghe Damste J.S."/>
            <person name="Golyshin P.N."/>
            <person name="Rojo D."/>
            <person name="Ciordia S."/>
            <person name="Mena Md.C."/>
            <person name="Ferrer M."/>
            <person name="Smedile F."/>
            <person name="Messina E."/>
            <person name="La Cono V."/>
            <person name="Yakimov M.M."/>
        </authorList>
    </citation>
    <scope>NUCLEOTIDE SEQUENCE [LARGE SCALE GENOMIC DNA]</scope>
    <source>
        <strain evidence="2 4">HTSR1</strain>
    </source>
</reference>
<dbReference type="SUPFAM" id="SSF52402">
    <property type="entry name" value="Adenine nucleotide alpha hydrolases-like"/>
    <property type="match status" value="1"/>
</dbReference>
<dbReference type="InterPro" id="IPR014731">
    <property type="entry name" value="ETF_asu_C"/>
</dbReference>
<dbReference type="OrthoDB" id="307696at2157"/>
<dbReference type="GO" id="GO:0050660">
    <property type="term" value="F:flavin adenine dinucleotide binding"/>
    <property type="evidence" value="ECO:0007669"/>
    <property type="project" value="InterPro"/>
</dbReference>
<evidence type="ECO:0000259" key="1">
    <source>
        <dbReference type="Pfam" id="PF00766"/>
    </source>
</evidence>
<evidence type="ECO:0000313" key="3">
    <source>
        <dbReference type="EMBL" id="APE94680.1"/>
    </source>
</evidence>
<dbReference type="Gene3D" id="3.40.50.620">
    <property type="entry name" value="HUPs"/>
    <property type="match status" value="1"/>
</dbReference>
<sequence length="336" mass="36018">MSEQLIVVPEWDGCSVLGEAQRLKERLEATSDSDVDVVVITMDGIHDMSELDVSAADEHLTLRLRSGEFEPSTTTVSVRVRALQDIVTDRDPLGVFFPSTPDGDEMAATLASTTGGAGLLDSLLEVKNGELIGHRPVFDKRALVTFEVENRPLVASLSMDGLPEPSSGAETPPVQHSIEVEGVAEEGVERLRTIEVPEKDISKAKVVVAGGDGLESRDDFQVIRSLADSLNATVGASRPLVDEGWVAHDRQIGVTGKSVDADLYVPVAISGDPYHLDDVQAEHILAINTDPNARVFDMADIGVLGDFETYGPKLTEAIQATHATNSSDAEEPRGEE</sequence>
<dbReference type="PANTHER" id="PTHR43153">
    <property type="entry name" value="ELECTRON TRANSFER FLAVOPROTEIN ALPHA"/>
    <property type="match status" value="1"/>
</dbReference>
<accession>A0A1J1AA60</accession>
<name>A0A1D8S241_9EURY</name>
<dbReference type="GO" id="GO:0033539">
    <property type="term" value="P:fatty acid beta-oxidation using acyl-CoA dehydrogenase"/>
    <property type="evidence" value="ECO:0007669"/>
    <property type="project" value="TreeGrafter"/>
</dbReference>
<dbReference type="EMBL" id="CP016804">
    <property type="protein sequence ID" value="APE94680.1"/>
    <property type="molecule type" value="Genomic_DNA"/>
</dbReference>
<protein>
    <submittedName>
        <fullName evidence="2">Electron transfer flavoprotein subunit alpha</fullName>
    </submittedName>
</protein>
<dbReference type="SUPFAM" id="SSF52467">
    <property type="entry name" value="DHS-like NAD/FAD-binding domain"/>
    <property type="match status" value="1"/>
</dbReference>
<evidence type="ECO:0000313" key="5">
    <source>
        <dbReference type="Proteomes" id="UP000186165"/>
    </source>
</evidence>
<evidence type="ECO:0000313" key="4">
    <source>
        <dbReference type="Proteomes" id="UP000185608"/>
    </source>
</evidence>
<dbReference type="EMBL" id="CP016070">
    <property type="protein sequence ID" value="AOW79427.1"/>
    <property type="molecule type" value="Genomic_DNA"/>
</dbReference>
<organism evidence="2 4">
    <name type="scientific">Halodesulfurarchaeum formicicum</name>
    <dbReference type="NCBI Taxonomy" id="1873524"/>
    <lineage>
        <taxon>Archaea</taxon>
        <taxon>Methanobacteriati</taxon>
        <taxon>Methanobacteriota</taxon>
        <taxon>Stenosarchaea group</taxon>
        <taxon>Halobacteria</taxon>
        <taxon>Halobacteriales</taxon>
        <taxon>Halobacteriaceae</taxon>
        <taxon>Halodesulfurarchaeum</taxon>
    </lineage>
</organism>
<dbReference type="Pfam" id="PF00766">
    <property type="entry name" value="ETF_alpha"/>
    <property type="match status" value="1"/>
</dbReference>
<dbReference type="KEGG" id="hhsr:HSR6_0212"/>
<dbReference type="InterPro" id="IPR029035">
    <property type="entry name" value="DHS-like_NAD/FAD-binding_dom"/>
</dbReference>